<dbReference type="EMBL" id="JALJOV010000412">
    <property type="protein sequence ID" value="KAK9863941.1"/>
    <property type="molecule type" value="Genomic_DNA"/>
</dbReference>
<dbReference type="Pfam" id="PF03492">
    <property type="entry name" value="Methyltransf_7"/>
    <property type="match status" value="1"/>
</dbReference>
<dbReference type="GO" id="GO:0008168">
    <property type="term" value="F:methyltransferase activity"/>
    <property type="evidence" value="ECO:0007669"/>
    <property type="project" value="InterPro"/>
</dbReference>
<dbReference type="Gene3D" id="3.40.50.150">
    <property type="entry name" value="Vaccinia Virus protein VP39"/>
    <property type="match status" value="1"/>
</dbReference>
<dbReference type="InterPro" id="IPR029063">
    <property type="entry name" value="SAM-dependent_MTases_sf"/>
</dbReference>
<keyword evidence="2" id="KW-1185">Reference proteome</keyword>
<organism evidence="1 2">
    <name type="scientific">Apatococcus fuscideae</name>
    <dbReference type="NCBI Taxonomy" id="2026836"/>
    <lineage>
        <taxon>Eukaryota</taxon>
        <taxon>Viridiplantae</taxon>
        <taxon>Chlorophyta</taxon>
        <taxon>core chlorophytes</taxon>
        <taxon>Trebouxiophyceae</taxon>
        <taxon>Chlorellales</taxon>
        <taxon>Chlorellaceae</taxon>
        <taxon>Apatococcus</taxon>
    </lineage>
</organism>
<evidence type="ECO:0000313" key="1">
    <source>
        <dbReference type="EMBL" id="KAK9863941.1"/>
    </source>
</evidence>
<evidence type="ECO:0000313" key="2">
    <source>
        <dbReference type="Proteomes" id="UP001485043"/>
    </source>
</evidence>
<gene>
    <name evidence="1" type="ORF">WJX84_012277</name>
</gene>
<sequence>MDRNYSQFSVGQARANQAAQELLKAAVKDILSGPTSTASSFSIADIGSSVGNNSISELATVVRCLDEQGAGDREVSVTHVDQLANHWDQLFQSLAAMPGGYPHVRTGARGGPVFSYAIAQDMYQQCFPSASVDLAYSGITFHWSSVALNAPDHIVAQYSAEEHFKQAAEDQGHADLLQWLRMRAKELKPGGHLIATAIGSCDDATYKAIRQIFDLASKSWDKTLAEGHITSSEHASTQFPLYLSDLKECLELVNKELSSEYEVIHSTGGSASKKSSAPAATELPAIVTSTFEFLE</sequence>
<protein>
    <submittedName>
        <fullName evidence="1">Uncharacterized protein</fullName>
    </submittedName>
</protein>
<dbReference type="Proteomes" id="UP001485043">
    <property type="component" value="Unassembled WGS sequence"/>
</dbReference>
<name>A0AAW1T5T5_9CHLO</name>
<dbReference type="InterPro" id="IPR005299">
    <property type="entry name" value="MeTrfase_7"/>
</dbReference>
<comment type="caution">
    <text evidence="1">The sequence shown here is derived from an EMBL/GenBank/DDBJ whole genome shotgun (WGS) entry which is preliminary data.</text>
</comment>
<dbReference type="SUPFAM" id="SSF53335">
    <property type="entry name" value="S-adenosyl-L-methionine-dependent methyltransferases"/>
    <property type="match status" value="1"/>
</dbReference>
<dbReference type="PANTHER" id="PTHR31009">
    <property type="entry name" value="S-ADENOSYL-L-METHIONINE:CARBOXYL METHYLTRANSFERASE FAMILY PROTEIN"/>
    <property type="match status" value="1"/>
</dbReference>
<proteinExistence type="predicted"/>
<reference evidence="1 2" key="1">
    <citation type="journal article" date="2024" name="Nat. Commun.">
        <title>Phylogenomics reveals the evolutionary origins of lichenization in chlorophyte algae.</title>
        <authorList>
            <person name="Puginier C."/>
            <person name="Libourel C."/>
            <person name="Otte J."/>
            <person name="Skaloud P."/>
            <person name="Haon M."/>
            <person name="Grisel S."/>
            <person name="Petersen M."/>
            <person name="Berrin J.G."/>
            <person name="Delaux P.M."/>
            <person name="Dal Grande F."/>
            <person name="Keller J."/>
        </authorList>
    </citation>
    <scope>NUCLEOTIDE SEQUENCE [LARGE SCALE GENOMIC DNA]</scope>
    <source>
        <strain evidence="1 2">SAG 2523</strain>
    </source>
</reference>
<dbReference type="AlphaFoldDB" id="A0AAW1T5T5"/>
<accession>A0AAW1T5T5</accession>